<feature type="domain" description="Sugar phosphate transporter" evidence="7">
    <location>
        <begin position="75"/>
        <end position="257"/>
    </location>
</feature>
<dbReference type="AlphaFoldDB" id="A0A074ZS38"/>
<reference evidence="8 9" key="1">
    <citation type="submission" date="2013-11" db="EMBL/GenBank/DDBJ databases">
        <title>Opisthorchis viverrini - life in the bile duct.</title>
        <authorList>
            <person name="Young N.D."/>
            <person name="Nagarajan N."/>
            <person name="Lin S.J."/>
            <person name="Korhonen P.K."/>
            <person name="Jex A.R."/>
            <person name="Hall R.S."/>
            <person name="Safavi-Hemami H."/>
            <person name="Kaewkong W."/>
            <person name="Bertrand D."/>
            <person name="Gao S."/>
            <person name="Seet Q."/>
            <person name="Wongkham S."/>
            <person name="Teh B.T."/>
            <person name="Wongkham C."/>
            <person name="Intapan P.M."/>
            <person name="Maleewong W."/>
            <person name="Yang X."/>
            <person name="Hu M."/>
            <person name="Wang Z."/>
            <person name="Hofmann A."/>
            <person name="Sternberg P.W."/>
            <person name="Tan P."/>
            <person name="Wang J."/>
            <person name="Gasser R.B."/>
        </authorList>
    </citation>
    <scope>NUCLEOTIDE SEQUENCE [LARGE SCALE GENOMIC DNA]</scope>
</reference>
<feature type="transmembrane region" description="Helical" evidence="5">
    <location>
        <begin position="115"/>
        <end position="137"/>
    </location>
</feature>
<evidence type="ECO:0008006" key="10">
    <source>
        <dbReference type="Google" id="ProtNLM"/>
    </source>
</evidence>
<evidence type="ECO:0000256" key="5">
    <source>
        <dbReference type="SAM" id="Phobius"/>
    </source>
</evidence>
<keyword evidence="4 5" id="KW-0472">Membrane</keyword>
<evidence type="ECO:0000259" key="6">
    <source>
        <dbReference type="Pfam" id="PF01423"/>
    </source>
</evidence>
<feature type="transmembrane region" description="Helical" evidence="5">
    <location>
        <begin position="186"/>
        <end position="206"/>
    </location>
</feature>
<dbReference type="STRING" id="6198.A0A074ZS38"/>
<sequence>MTDQTPSSAVKAKTEAREFLDNLCDKLLTVHVTDGRRFVGQLWCTDSAANLVLGSCVEYPSPSDSFYDDSRRNLMAVIFTYFILKTRTSKNALICCTIIVLGYGYGVNIEGSLGSLSLLGAIFGISSSITCALNSIFTARSLPLVDGSVWRLTFYNNVNAVILFIPYILLVESGNLIGSFWFSPRFWSMMILSGVFGFAIGYVSALQIQVTSPLTHNVCGTAKAAAQTVLAVIIYAEIKTFSWWMSNIVVLLGSAAYTYVRHRELNSNFEANKENHSASSELPYTSPGSKTTVV</sequence>
<keyword evidence="3 5" id="KW-1133">Transmembrane helix</keyword>
<dbReference type="InterPro" id="IPR004853">
    <property type="entry name" value="Sugar_P_trans_dom"/>
</dbReference>
<dbReference type="GeneID" id="20317463"/>
<dbReference type="GO" id="GO:0016020">
    <property type="term" value="C:membrane"/>
    <property type="evidence" value="ECO:0007669"/>
    <property type="project" value="UniProtKB-SubCell"/>
</dbReference>
<keyword evidence="9" id="KW-1185">Reference proteome</keyword>
<dbReference type="KEGG" id="ovi:T265_03276"/>
<dbReference type="Pfam" id="PF03151">
    <property type="entry name" value="TPT"/>
    <property type="match status" value="1"/>
</dbReference>
<proteinExistence type="predicted"/>
<evidence type="ECO:0000259" key="7">
    <source>
        <dbReference type="Pfam" id="PF03151"/>
    </source>
</evidence>
<evidence type="ECO:0000256" key="1">
    <source>
        <dbReference type="ARBA" id="ARBA00004141"/>
    </source>
</evidence>
<feature type="transmembrane region" description="Helical" evidence="5">
    <location>
        <begin position="91"/>
        <end position="109"/>
    </location>
</feature>
<evidence type="ECO:0000313" key="9">
    <source>
        <dbReference type="Proteomes" id="UP000054324"/>
    </source>
</evidence>
<dbReference type="SUPFAM" id="SSF50182">
    <property type="entry name" value="Sm-like ribonucleoproteins"/>
    <property type="match status" value="1"/>
</dbReference>
<evidence type="ECO:0000313" key="8">
    <source>
        <dbReference type="EMBL" id="KER30213.1"/>
    </source>
</evidence>
<feature type="transmembrane region" description="Helical" evidence="5">
    <location>
        <begin position="149"/>
        <end position="170"/>
    </location>
</feature>
<gene>
    <name evidence="8" type="ORF">T265_03276</name>
</gene>
<comment type="subcellular location">
    <subcellularLocation>
        <location evidence="1">Membrane</location>
        <topology evidence="1">Multi-pass membrane protein</topology>
    </subcellularLocation>
</comment>
<dbReference type="CDD" id="cd06168">
    <property type="entry name" value="LSMD1"/>
    <property type="match status" value="1"/>
</dbReference>
<dbReference type="GO" id="GO:0031417">
    <property type="term" value="C:NatC complex"/>
    <property type="evidence" value="ECO:0007669"/>
    <property type="project" value="InterPro"/>
</dbReference>
<feature type="domain" description="Sm" evidence="6">
    <location>
        <begin position="19"/>
        <end position="62"/>
    </location>
</feature>
<dbReference type="CTD" id="20317463"/>
<dbReference type="InterPro" id="IPR001163">
    <property type="entry name" value="Sm_dom_euk/arc"/>
</dbReference>
<name>A0A074ZS38_OPIVI</name>
<dbReference type="RefSeq" id="XP_009165986.1">
    <property type="nucleotide sequence ID" value="XM_009167722.1"/>
</dbReference>
<organism evidence="8 9">
    <name type="scientific">Opisthorchis viverrini</name>
    <name type="common">Southeast Asian liver fluke</name>
    <dbReference type="NCBI Taxonomy" id="6198"/>
    <lineage>
        <taxon>Eukaryota</taxon>
        <taxon>Metazoa</taxon>
        <taxon>Spiralia</taxon>
        <taxon>Lophotrochozoa</taxon>
        <taxon>Platyhelminthes</taxon>
        <taxon>Trematoda</taxon>
        <taxon>Digenea</taxon>
        <taxon>Opisthorchiida</taxon>
        <taxon>Opisthorchiata</taxon>
        <taxon>Opisthorchiidae</taxon>
        <taxon>Opisthorchis</taxon>
    </lineage>
</organism>
<accession>A0A074ZS38</accession>
<dbReference type="InterPro" id="IPR034110">
    <property type="entry name" value="LSMD1_Sm"/>
</dbReference>
<dbReference type="Pfam" id="PF01423">
    <property type="entry name" value="LSM"/>
    <property type="match status" value="1"/>
</dbReference>
<dbReference type="Proteomes" id="UP000054324">
    <property type="component" value="Unassembled WGS sequence"/>
</dbReference>
<dbReference type="InterPro" id="IPR050186">
    <property type="entry name" value="TPT_transporter"/>
</dbReference>
<dbReference type="EMBL" id="KL596664">
    <property type="protein sequence ID" value="KER30213.1"/>
    <property type="molecule type" value="Genomic_DNA"/>
</dbReference>
<evidence type="ECO:0000256" key="4">
    <source>
        <dbReference type="ARBA" id="ARBA00023136"/>
    </source>
</evidence>
<keyword evidence="2 5" id="KW-0812">Transmembrane</keyword>
<evidence type="ECO:0000256" key="2">
    <source>
        <dbReference type="ARBA" id="ARBA00022692"/>
    </source>
</evidence>
<dbReference type="InterPro" id="IPR010920">
    <property type="entry name" value="LSM_dom_sf"/>
</dbReference>
<dbReference type="Gene3D" id="2.30.30.100">
    <property type="match status" value="1"/>
</dbReference>
<dbReference type="OrthoDB" id="5547497at2759"/>
<dbReference type="PANTHER" id="PTHR11132">
    <property type="entry name" value="SOLUTE CARRIER FAMILY 35"/>
    <property type="match status" value="1"/>
</dbReference>
<evidence type="ECO:0000256" key="3">
    <source>
        <dbReference type="ARBA" id="ARBA00022989"/>
    </source>
</evidence>
<protein>
    <recommendedName>
        <fullName evidence="10">Sugar phosphate transporter domain-containing protein</fullName>
    </recommendedName>
</protein>